<dbReference type="EMBL" id="KV407460">
    <property type="protein sequence ID" value="KZF21606.1"/>
    <property type="molecule type" value="Genomic_DNA"/>
</dbReference>
<dbReference type="GeneID" id="28897966"/>
<evidence type="ECO:0000313" key="2">
    <source>
        <dbReference type="EMBL" id="KZF21606.1"/>
    </source>
</evidence>
<evidence type="ECO:0000256" key="1">
    <source>
        <dbReference type="SAM" id="MobiDB-lite"/>
    </source>
</evidence>
<feature type="compositionally biased region" description="Low complexity" evidence="1">
    <location>
        <begin position="144"/>
        <end position="156"/>
    </location>
</feature>
<feature type="compositionally biased region" description="Gly residues" evidence="1">
    <location>
        <begin position="389"/>
        <end position="402"/>
    </location>
</feature>
<dbReference type="PANTHER" id="PTHR13621">
    <property type="entry name" value="PROLINE-RICH PROTEIN PRCC"/>
    <property type="match status" value="1"/>
</dbReference>
<keyword evidence="3" id="KW-1185">Reference proteome</keyword>
<feature type="region of interest" description="Disordered" evidence="1">
    <location>
        <begin position="455"/>
        <end position="487"/>
    </location>
</feature>
<name>A0A165G0T3_XYLHT</name>
<dbReference type="PANTHER" id="PTHR13621:SF2">
    <property type="entry name" value="PROLINE-RICH PROTEIN PRCC"/>
    <property type="match status" value="1"/>
</dbReference>
<evidence type="ECO:0000313" key="3">
    <source>
        <dbReference type="Proteomes" id="UP000076632"/>
    </source>
</evidence>
<dbReference type="InterPro" id="IPR018800">
    <property type="entry name" value="PRCC"/>
</dbReference>
<accession>A0A165G0T3</accession>
<evidence type="ECO:0008006" key="4">
    <source>
        <dbReference type="Google" id="ProtNLM"/>
    </source>
</evidence>
<dbReference type="InParanoid" id="A0A165G0T3"/>
<feature type="compositionally biased region" description="Basic and acidic residues" evidence="1">
    <location>
        <begin position="38"/>
        <end position="48"/>
    </location>
</feature>
<organism evidence="2 3">
    <name type="scientific">Xylona heveae (strain CBS 132557 / TC161)</name>
    <dbReference type="NCBI Taxonomy" id="1328760"/>
    <lineage>
        <taxon>Eukaryota</taxon>
        <taxon>Fungi</taxon>
        <taxon>Dikarya</taxon>
        <taxon>Ascomycota</taxon>
        <taxon>Pezizomycotina</taxon>
        <taxon>Xylonomycetes</taxon>
        <taxon>Xylonales</taxon>
        <taxon>Xylonaceae</taxon>
        <taxon>Xylona</taxon>
    </lineage>
</organism>
<gene>
    <name evidence="2" type="ORF">L228DRAFT_248330</name>
</gene>
<proteinExistence type="predicted"/>
<dbReference type="AlphaFoldDB" id="A0A165G0T3"/>
<feature type="compositionally biased region" description="Low complexity" evidence="1">
    <location>
        <begin position="239"/>
        <end position="266"/>
    </location>
</feature>
<dbReference type="OrthoDB" id="2555634at2759"/>
<dbReference type="Proteomes" id="UP000076632">
    <property type="component" value="Unassembled WGS sequence"/>
</dbReference>
<feature type="region of interest" description="Disordered" evidence="1">
    <location>
        <begin position="1"/>
        <end position="408"/>
    </location>
</feature>
<dbReference type="STRING" id="1328760.A0A165G0T3"/>
<dbReference type="OMA" id="KPLMFRP"/>
<feature type="compositionally biased region" description="Polar residues" evidence="1">
    <location>
        <begin position="310"/>
        <end position="371"/>
    </location>
</feature>
<dbReference type="Pfam" id="PF10253">
    <property type="entry name" value="PRCC"/>
    <property type="match status" value="1"/>
</dbReference>
<feature type="compositionally biased region" description="Low complexity" evidence="1">
    <location>
        <begin position="16"/>
        <end position="37"/>
    </location>
</feature>
<protein>
    <recommendedName>
        <fullName evidence="4">Mitotic checkpoint regulator, MAD2B-interacting-domain-containing protein</fullName>
    </recommendedName>
</protein>
<dbReference type="GO" id="GO:0005634">
    <property type="term" value="C:nucleus"/>
    <property type="evidence" value="ECO:0007669"/>
    <property type="project" value="TreeGrafter"/>
</dbReference>
<sequence length="487" mass="49354">MGLVEYSDSEDSGSETTPAVPASSAAPPASKSSTKSKPTFEKVVDRSNPRKIRVNLPQLSNTDSKATNGSSEAANDEPDGPPAKRARTGGGAFSGFNSFLPAPKRAGPVAGAGGSGPSASRRGIGAGVSLKTGSAPGFSRDAEPSSSSVAEPPAAAGEEKDAPTPPPASSSRPASEQKAAPAPSIPAQKSADQVEKVGNPMMFKPLSVARRPQTKKKKTTPTSTSTGSPSPAPAPTPPATSTTAATITQTTQAAHPVTASQPQSAPKPKPKVSLFSLGGAAAERDTPLGPAPGPAPAEANGGDYTPLLYESNNTHNTDPTSSSSFATATQNPYSYETSSSVSYDPQSETSSTATYNQTYQSGPPATQSLSSIADDLNLSESAKRQLFGRSGGAGGGSGGGRRGNNKFPADASAISVVNFNTDAEYAANEAIRAAGETVQHNPVRSIAPGKHSLKQLVSAASSQRDALEESFATGKRNKAEAGSKYGW</sequence>
<dbReference type="RefSeq" id="XP_018187161.1">
    <property type="nucleotide sequence ID" value="XM_018332829.1"/>
</dbReference>
<reference evidence="2 3" key="1">
    <citation type="journal article" date="2016" name="Fungal Biol.">
        <title>The genome of Xylona heveae provides a window into fungal endophytism.</title>
        <authorList>
            <person name="Gazis R."/>
            <person name="Kuo A."/>
            <person name="Riley R."/>
            <person name="LaButti K."/>
            <person name="Lipzen A."/>
            <person name="Lin J."/>
            <person name="Amirebrahimi M."/>
            <person name="Hesse C.N."/>
            <person name="Spatafora J.W."/>
            <person name="Henrissat B."/>
            <person name="Hainaut M."/>
            <person name="Grigoriev I.V."/>
            <person name="Hibbett D.S."/>
        </authorList>
    </citation>
    <scope>NUCLEOTIDE SEQUENCE [LARGE SCALE GENOMIC DNA]</scope>
    <source>
        <strain evidence="2 3">TC161</strain>
    </source>
</reference>
<feature type="compositionally biased region" description="Low complexity" evidence="1">
    <location>
        <begin position="220"/>
        <end position="229"/>
    </location>
</feature>
<feature type="compositionally biased region" description="Polar residues" evidence="1">
    <location>
        <begin position="57"/>
        <end position="73"/>
    </location>
</feature>